<comment type="caution">
    <text evidence="1">The sequence shown here is derived from an EMBL/GenBank/DDBJ whole genome shotgun (WGS) entry which is preliminary data.</text>
</comment>
<keyword evidence="2" id="KW-1185">Reference proteome</keyword>
<dbReference type="EMBL" id="JAUTXU010000307">
    <property type="protein sequence ID" value="KAK3686691.1"/>
    <property type="molecule type" value="Genomic_DNA"/>
</dbReference>
<gene>
    <name evidence="1" type="ORF">LTR37_019571</name>
</gene>
<protein>
    <submittedName>
        <fullName evidence="1">Uncharacterized protein</fullName>
    </submittedName>
</protein>
<accession>A0ACC3MEY3</accession>
<sequence length="274" mass="30091">MSDSKKAVPNDDDHSTRQNWCGASQLHQHLLATLPGYKASRQFVGQFHRLASTASWPVDGVVIPVVVHVVWYTEDQNISQAQIGSQIAVLNQDFAAINADLTDVPSVFKPLIGKPNIRFFLAQRDPKGNPTTGVTRTHTPVVSFDHNSRHDPPDRRIHYTGQGGKDGWPSDRYLNIWVCKQGGLEPLLGYAQFPADLGNRPATDGVVIAHTVFGTTGMARYPFNLGRTATHEVGHWLDCKHIWGDDDTGCSGSDECDDTPNQAGFNSGRPTFHA</sequence>
<organism evidence="1 2">
    <name type="scientific">Vermiconidia calcicola</name>
    <dbReference type="NCBI Taxonomy" id="1690605"/>
    <lineage>
        <taxon>Eukaryota</taxon>
        <taxon>Fungi</taxon>
        <taxon>Dikarya</taxon>
        <taxon>Ascomycota</taxon>
        <taxon>Pezizomycotina</taxon>
        <taxon>Dothideomycetes</taxon>
        <taxon>Dothideomycetidae</taxon>
        <taxon>Mycosphaerellales</taxon>
        <taxon>Extremaceae</taxon>
        <taxon>Vermiconidia</taxon>
    </lineage>
</organism>
<reference evidence="1" key="1">
    <citation type="submission" date="2023-07" db="EMBL/GenBank/DDBJ databases">
        <title>Black Yeasts Isolated from many extreme environments.</title>
        <authorList>
            <person name="Coleine C."/>
            <person name="Stajich J.E."/>
            <person name="Selbmann L."/>
        </authorList>
    </citation>
    <scope>NUCLEOTIDE SEQUENCE</scope>
    <source>
        <strain evidence="1">CCFEE 5714</strain>
    </source>
</reference>
<proteinExistence type="predicted"/>
<dbReference type="Proteomes" id="UP001281147">
    <property type="component" value="Unassembled WGS sequence"/>
</dbReference>
<evidence type="ECO:0000313" key="2">
    <source>
        <dbReference type="Proteomes" id="UP001281147"/>
    </source>
</evidence>
<evidence type="ECO:0000313" key="1">
    <source>
        <dbReference type="EMBL" id="KAK3686691.1"/>
    </source>
</evidence>
<name>A0ACC3MEY3_9PEZI</name>